<dbReference type="GO" id="GO:0006508">
    <property type="term" value="P:proteolysis"/>
    <property type="evidence" value="ECO:0007669"/>
    <property type="project" value="InterPro"/>
</dbReference>
<dbReference type="AlphaFoldDB" id="A0A2M8KVD6"/>
<feature type="non-terminal residue" evidence="3">
    <location>
        <position position="164"/>
    </location>
</feature>
<evidence type="ECO:0000256" key="1">
    <source>
        <dbReference type="PROSITE-ProRule" id="PRU01240"/>
    </source>
</evidence>
<dbReference type="InterPro" id="IPR054399">
    <property type="entry name" value="Fervidolysin-like_N_prodom"/>
</dbReference>
<comment type="caution">
    <text evidence="3">The sequence shown here is derived from an EMBL/GenBank/DDBJ whole genome shotgun (WGS) entry which is preliminary data.</text>
</comment>
<feature type="domain" description="Fervidolysin-like N-terminal prodomain" evidence="2">
    <location>
        <begin position="26"/>
        <end position="102"/>
    </location>
</feature>
<dbReference type="Gene3D" id="3.30.70.80">
    <property type="entry name" value="Peptidase S8 propeptide/proteinase inhibitor I9"/>
    <property type="match status" value="1"/>
</dbReference>
<dbReference type="InterPro" id="IPR036852">
    <property type="entry name" value="Peptidase_S8/S53_dom_sf"/>
</dbReference>
<accession>A0A2M8KVD6</accession>
<organism evidence="3 4">
    <name type="scientific">Candidatus Roizmanbacteria bacterium CG10_big_fil_rev_8_21_14_0_10_45_7</name>
    <dbReference type="NCBI Taxonomy" id="1974854"/>
    <lineage>
        <taxon>Bacteria</taxon>
        <taxon>Candidatus Roizmaniibacteriota</taxon>
    </lineage>
</organism>
<evidence type="ECO:0000313" key="4">
    <source>
        <dbReference type="Proteomes" id="UP000231569"/>
    </source>
</evidence>
<comment type="similarity">
    <text evidence="1">Belongs to the peptidase S8 family.</text>
</comment>
<dbReference type="InterPro" id="IPR037045">
    <property type="entry name" value="S8pro/Inhibitor_I9_sf"/>
</dbReference>
<dbReference type="Proteomes" id="UP000231569">
    <property type="component" value="Unassembled WGS sequence"/>
</dbReference>
<evidence type="ECO:0000313" key="3">
    <source>
        <dbReference type="EMBL" id="PJE63884.1"/>
    </source>
</evidence>
<dbReference type="PROSITE" id="PS51892">
    <property type="entry name" value="SUBTILASE"/>
    <property type="match status" value="1"/>
</dbReference>
<sequence length="164" mass="17826">MKKIIYSLFTLLFLIGVVLFFSSQNTSVIAQGNQDHVPGNVLVKFKPGTSQSNIDAEVKRNNAKVSSKINALDTLVLKVPELQEEKIVAALSKNPNIEYAELDYLAYATDSPNDTFYAGKQWGLENTGQIIVSKTGTEDADIDAETAWNITTGNSVKVAVLDTG</sequence>
<dbReference type="SUPFAM" id="SSF52743">
    <property type="entry name" value="Subtilisin-like"/>
    <property type="match status" value="1"/>
</dbReference>
<comment type="caution">
    <text evidence="1">Lacks conserved residue(s) required for the propagation of feature annotation.</text>
</comment>
<dbReference type="GO" id="GO:0004252">
    <property type="term" value="F:serine-type endopeptidase activity"/>
    <property type="evidence" value="ECO:0007669"/>
    <property type="project" value="InterPro"/>
</dbReference>
<proteinExistence type="inferred from homology"/>
<dbReference type="Gene3D" id="3.40.50.200">
    <property type="entry name" value="Peptidase S8/S53 domain"/>
    <property type="match status" value="1"/>
</dbReference>
<dbReference type="Pfam" id="PF22148">
    <property type="entry name" value="Fervidolysin_NPro-like"/>
    <property type="match status" value="1"/>
</dbReference>
<name>A0A2M8KVD6_9BACT</name>
<protein>
    <recommendedName>
        <fullName evidence="2">Fervidolysin-like N-terminal prodomain domain-containing protein</fullName>
    </recommendedName>
</protein>
<evidence type="ECO:0000259" key="2">
    <source>
        <dbReference type="Pfam" id="PF22148"/>
    </source>
</evidence>
<gene>
    <name evidence="3" type="ORF">COU89_00830</name>
</gene>
<reference evidence="4" key="1">
    <citation type="submission" date="2017-09" db="EMBL/GenBank/DDBJ databases">
        <title>Depth-based differentiation of microbial function through sediment-hosted aquifers and enrichment of novel symbionts in the deep terrestrial subsurface.</title>
        <authorList>
            <person name="Probst A.J."/>
            <person name="Ladd B."/>
            <person name="Jarett J.K."/>
            <person name="Geller-Mcgrath D.E."/>
            <person name="Sieber C.M.K."/>
            <person name="Emerson J.B."/>
            <person name="Anantharaman K."/>
            <person name="Thomas B.C."/>
            <person name="Malmstrom R."/>
            <person name="Stieglmeier M."/>
            <person name="Klingl A."/>
            <person name="Woyke T."/>
            <person name="Ryan C.M."/>
            <person name="Banfield J.F."/>
        </authorList>
    </citation>
    <scope>NUCLEOTIDE SEQUENCE [LARGE SCALE GENOMIC DNA]</scope>
</reference>
<dbReference type="EMBL" id="PFEE01000018">
    <property type="protein sequence ID" value="PJE63884.1"/>
    <property type="molecule type" value="Genomic_DNA"/>
</dbReference>